<protein>
    <submittedName>
        <fullName evidence="3">Tropomyosin</fullName>
    </submittedName>
</protein>
<dbReference type="Proteomes" id="UP000887569">
    <property type="component" value="Unplaced"/>
</dbReference>
<proteinExistence type="predicted"/>
<dbReference type="WBParaSite" id="PgR094_g015_t03">
    <property type="protein sequence ID" value="PgR094_g015_t03"/>
    <property type="gene ID" value="PgR094_g015"/>
</dbReference>
<keyword evidence="1" id="KW-1133">Transmembrane helix</keyword>
<dbReference type="AlphaFoldDB" id="A0A915C7V8"/>
<keyword evidence="1" id="KW-0812">Transmembrane</keyword>
<sequence>MCLTEVMLFIVSLSFTVYLSTRTKYTPSVLLPSLYSSLLVIIIIIVIVIVAVVVV</sequence>
<evidence type="ECO:0000256" key="1">
    <source>
        <dbReference type="SAM" id="Phobius"/>
    </source>
</evidence>
<accession>A0A915C7V8</accession>
<reference evidence="3" key="1">
    <citation type="submission" date="2022-11" db="UniProtKB">
        <authorList>
            <consortium name="WormBaseParasite"/>
        </authorList>
    </citation>
    <scope>IDENTIFICATION</scope>
</reference>
<evidence type="ECO:0000313" key="3">
    <source>
        <dbReference type="WBParaSite" id="PgR094_g015_t03"/>
    </source>
</evidence>
<keyword evidence="1" id="KW-0472">Membrane</keyword>
<name>A0A915C7V8_PARUN</name>
<keyword evidence="2" id="KW-1185">Reference proteome</keyword>
<evidence type="ECO:0000313" key="2">
    <source>
        <dbReference type="Proteomes" id="UP000887569"/>
    </source>
</evidence>
<organism evidence="2 3">
    <name type="scientific">Parascaris univalens</name>
    <name type="common">Nematode worm</name>
    <dbReference type="NCBI Taxonomy" id="6257"/>
    <lineage>
        <taxon>Eukaryota</taxon>
        <taxon>Metazoa</taxon>
        <taxon>Ecdysozoa</taxon>
        <taxon>Nematoda</taxon>
        <taxon>Chromadorea</taxon>
        <taxon>Rhabditida</taxon>
        <taxon>Spirurina</taxon>
        <taxon>Ascaridomorpha</taxon>
        <taxon>Ascaridoidea</taxon>
        <taxon>Ascarididae</taxon>
        <taxon>Parascaris</taxon>
    </lineage>
</organism>
<feature type="transmembrane region" description="Helical" evidence="1">
    <location>
        <begin position="33"/>
        <end position="54"/>
    </location>
</feature>